<sequence length="45" mass="4769">MTGKSVATPIAAAIAALVLEHVIQNDPESCLAKQLDELKKYDGKS</sequence>
<evidence type="ECO:0000313" key="2">
    <source>
        <dbReference type="Proteomes" id="UP000177625"/>
    </source>
</evidence>
<proteinExistence type="predicted"/>
<gene>
    <name evidence="1" type="ORF">RSE6_13604</name>
</gene>
<accession>A0A1E1MTB6</accession>
<keyword evidence="2" id="KW-1185">Reference proteome</keyword>
<evidence type="ECO:0000313" key="1">
    <source>
        <dbReference type="EMBL" id="CZT52300.1"/>
    </source>
</evidence>
<reference evidence="2" key="1">
    <citation type="submission" date="2016-03" db="EMBL/GenBank/DDBJ databases">
        <authorList>
            <person name="Guldener U."/>
        </authorList>
    </citation>
    <scope>NUCLEOTIDE SEQUENCE [LARGE SCALE GENOMIC DNA]</scope>
</reference>
<organism evidence="1 2">
    <name type="scientific">Rhynchosporium secalis</name>
    <name type="common">Barley scald fungus</name>
    <dbReference type="NCBI Taxonomy" id="38038"/>
    <lineage>
        <taxon>Eukaryota</taxon>
        <taxon>Fungi</taxon>
        <taxon>Dikarya</taxon>
        <taxon>Ascomycota</taxon>
        <taxon>Pezizomycotina</taxon>
        <taxon>Leotiomycetes</taxon>
        <taxon>Helotiales</taxon>
        <taxon>Ploettnerulaceae</taxon>
        <taxon>Rhynchosporium</taxon>
    </lineage>
</organism>
<dbReference type="EMBL" id="FJVC01000581">
    <property type="protein sequence ID" value="CZT52300.1"/>
    <property type="molecule type" value="Genomic_DNA"/>
</dbReference>
<dbReference type="Proteomes" id="UP000177625">
    <property type="component" value="Unassembled WGS sequence"/>
</dbReference>
<protein>
    <submittedName>
        <fullName evidence="1">Uncharacterized protein</fullName>
    </submittedName>
</protein>
<dbReference type="AlphaFoldDB" id="A0A1E1MTB6"/>
<name>A0A1E1MTB6_RHYSE</name>